<dbReference type="GO" id="GO:0004622">
    <property type="term" value="F:phosphatidylcholine lysophospholipase activity"/>
    <property type="evidence" value="ECO:0007669"/>
    <property type="project" value="TreeGrafter"/>
</dbReference>
<dbReference type="InterPro" id="IPR013830">
    <property type="entry name" value="SGNH_hydro"/>
</dbReference>
<gene>
    <name evidence="2" type="ORF">CLV32_1295</name>
</gene>
<comment type="caution">
    <text evidence="2">The sequence shown here is derived from an EMBL/GenBank/DDBJ whole genome shotgun (WGS) entry which is preliminary data.</text>
</comment>
<dbReference type="Pfam" id="PF13472">
    <property type="entry name" value="Lipase_GDSL_2"/>
    <property type="match status" value="1"/>
</dbReference>
<evidence type="ECO:0000259" key="1">
    <source>
        <dbReference type="Pfam" id="PF13472"/>
    </source>
</evidence>
<dbReference type="PROSITE" id="PS01098">
    <property type="entry name" value="LIPASE_GDSL_SER"/>
    <property type="match status" value="1"/>
</dbReference>
<dbReference type="GO" id="GO:0006629">
    <property type="term" value="P:lipid metabolic process"/>
    <property type="evidence" value="ECO:0007669"/>
    <property type="project" value="InterPro"/>
</dbReference>
<protein>
    <submittedName>
        <fullName evidence="2">Acyl-CoA thioesterase-1</fullName>
    </submittedName>
</protein>
<dbReference type="PANTHER" id="PTHR30383">
    <property type="entry name" value="THIOESTERASE 1/PROTEASE 1/LYSOPHOSPHOLIPASE L1"/>
    <property type="match status" value="1"/>
</dbReference>
<reference evidence="2 3" key="1">
    <citation type="submission" date="2019-03" db="EMBL/GenBank/DDBJ databases">
        <title>Genomic Encyclopedia of Archaeal and Bacterial Type Strains, Phase II (KMG-II): from individual species to whole genera.</title>
        <authorList>
            <person name="Goeker M."/>
        </authorList>
    </citation>
    <scope>NUCLEOTIDE SEQUENCE [LARGE SCALE GENOMIC DNA]</scope>
    <source>
        <strain evidence="2 3">DSM 19034</strain>
    </source>
</reference>
<evidence type="ECO:0000313" key="2">
    <source>
        <dbReference type="EMBL" id="TDO22328.1"/>
    </source>
</evidence>
<accession>A0A4V6PSE2</accession>
<organism evidence="2 3">
    <name type="scientific">Pedobacter duraquae</name>
    <dbReference type="NCBI Taxonomy" id="425511"/>
    <lineage>
        <taxon>Bacteria</taxon>
        <taxon>Pseudomonadati</taxon>
        <taxon>Bacteroidota</taxon>
        <taxon>Sphingobacteriia</taxon>
        <taxon>Sphingobacteriales</taxon>
        <taxon>Sphingobacteriaceae</taxon>
        <taxon>Pedobacter</taxon>
    </lineage>
</organism>
<keyword evidence="3" id="KW-1185">Reference proteome</keyword>
<dbReference type="AlphaFoldDB" id="A0A4V6PSE2"/>
<proteinExistence type="predicted"/>
<name>A0A4V6PSE2_9SPHI</name>
<sequence>MLLSLAVLLAACSNGNQTKNESKTNTEVKQPKKQMKTILFFGDSLTAGYGLEDPETAFPARIAEKIDSLGLQYTVVNAGLSGETTAGGRSRIDWLLKQKMDVFVLELGANDGLRGLNVEETAKNLQFIVDQVKAKYPDCKILLTGMMVPPSMGAKYSDAFKAVFIDLAAKNNLKFVPFLLENVGGITRLNQADGIHPTAEGHAILAENVWSILKGML</sequence>
<evidence type="ECO:0000313" key="3">
    <source>
        <dbReference type="Proteomes" id="UP000295499"/>
    </source>
</evidence>
<dbReference type="CDD" id="cd01822">
    <property type="entry name" value="Lysophospholipase_L1_like"/>
    <property type="match status" value="1"/>
</dbReference>
<dbReference type="InterPro" id="IPR036514">
    <property type="entry name" value="SGNH_hydro_sf"/>
</dbReference>
<feature type="domain" description="SGNH hydrolase-type esterase" evidence="1">
    <location>
        <begin position="40"/>
        <end position="204"/>
    </location>
</feature>
<dbReference type="InterPro" id="IPR008265">
    <property type="entry name" value="Lipase_GDSL_AS"/>
</dbReference>
<dbReference type="Proteomes" id="UP000295499">
    <property type="component" value="Unassembled WGS sequence"/>
</dbReference>
<dbReference type="InterPro" id="IPR051532">
    <property type="entry name" value="Ester_Hydrolysis_Enzymes"/>
</dbReference>
<dbReference type="RefSeq" id="WP_208110964.1">
    <property type="nucleotide sequence ID" value="NZ_SNWM01000002.1"/>
</dbReference>
<dbReference type="EMBL" id="SNWM01000002">
    <property type="protein sequence ID" value="TDO22328.1"/>
    <property type="molecule type" value="Genomic_DNA"/>
</dbReference>
<dbReference type="Gene3D" id="3.40.50.1110">
    <property type="entry name" value="SGNH hydrolase"/>
    <property type="match status" value="1"/>
</dbReference>
<dbReference type="SUPFAM" id="SSF52266">
    <property type="entry name" value="SGNH hydrolase"/>
    <property type="match status" value="1"/>
</dbReference>
<dbReference type="PANTHER" id="PTHR30383:SF5">
    <property type="entry name" value="SGNH HYDROLASE-TYPE ESTERASE DOMAIN-CONTAINING PROTEIN"/>
    <property type="match status" value="1"/>
</dbReference>